<evidence type="ECO:0000313" key="2">
    <source>
        <dbReference type="Proteomes" id="UP000233551"/>
    </source>
</evidence>
<dbReference type="AlphaFoldDB" id="A0A2I0INI7"/>
<name>A0A2I0INI7_PUNGR</name>
<sequence length="199" mass="22238">MGLIETRVRQGNEKRILGCYYTWSNRRRRVINAGSWIESWLLKAGYLDHPFLRKAWSEQIVGDPMYQLYGASVDELNGVVQRRLSLEQQNLLKAEFTAEEIKSSMLSLAGNKAPGTNGFTSQFFKASWNITDDLLVFMDGSTSFVAALSDVPEQFYTMSGLSSQVLGVVGRVMSSLGIKDVCDVEQHMYDEESMIGVGG</sequence>
<organism evidence="1 2">
    <name type="scientific">Punica granatum</name>
    <name type="common">Pomegranate</name>
    <dbReference type="NCBI Taxonomy" id="22663"/>
    <lineage>
        <taxon>Eukaryota</taxon>
        <taxon>Viridiplantae</taxon>
        <taxon>Streptophyta</taxon>
        <taxon>Embryophyta</taxon>
        <taxon>Tracheophyta</taxon>
        <taxon>Spermatophyta</taxon>
        <taxon>Magnoliopsida</taxon>
        <taxon>eudicotyledons</taxon>
        <taxon>Gunneridae</taxon>
        <taxon>Pentapetalae</taxon>
        <taxon>rosids</taxon>
        <taxon>malvids</taxon>
        <taxon>Myrtales</taxon>
        <taxon>Lythraceae</taxon>
        <taxon>Punica</taxon>
    </lineage>
</organism>
<evidence type="ECO:0000313" key="1">
    <source>
        <dbReference type="EMBL" id="PKI45564.1"/>
    </source>
</evidence>
<accession>A0A2I0INI7</accession>
<dbReference type="EMBL" id="PGOL01002706">
    <property type="protein sequence ID" value="PKI45564.1"/>
    <property type="molecule type" value="Genomic_DNA"/>
</dbReference>
<comment type="caution">
    <text evidence="1">The sequence shown here is derived from an EMBL/GenBank/DDBJ whole genome shotgun (WGS) entry which is preliminary data.</text>
</comment>
<dbReference type="Proteomes" id="UP000233551">
    <property type="component" value="Unassembled WGS sequence"/>
</dbReference>
<proteinExistence type="predicted"/>
<protein>
    <submittedName>
        <fullName evidence="1">Uncharacterized protein</fullName>
    </submittedName>
</protein>
<gene>
    <name evidence="1" type="ORF">CRG98_034082</name>
</gene>
<reference evidence="1 2" key="1">
    <citation type="submission" date="2017-11" db="EMBL/GenBank/DDBJ databases">
        <title>De-novo sequencing of pomegranate (Punica granatum L.) genome.</title>
        <authorList>
            <person name="Akparov Z."/>
            <person name="Amiraslanov A."/>
            <person name="Hajiyeva S."/>
            <person name="Abbasov M."/>
            <person name="Kaur K."/>
            <person name="Hamwieh A."/>
            <person name="Solovyev V."/>
            <person name="Salamov A."/>
            <person name="Braich B."/>
            <person name="Kosarev P."/>
            <person name="Mahmoud A."/>
            <person name="Hajiyev E."/>
            <person name="Babayeva S."/>
            <person name="Izzatullayeva V."/>
            <person name="Mammadov A."/>
            <person name="Mammadov A."/>
            <person name="Sharifova S."/>
            <person name="Ojaghi J."/>
            <person name="Eynullazada K."/>
            <person name="Bayramov B."/>
            <person name="Abdulazimova A."/>
            <person name="Shahmuradov I."/>
        </authorList>
    </citation>
    <scope>NUCLEOTIDE SEQUENCE [LARGE SCALE GENOMIC DNA]</scope>
    <source>
        <strain evidence="2">cv. AG2017</strain>
        <tissue evidence="1">Leaf</tissue>
    </source>
</reference>
<keyword evidence="2" id="KW-1185">Reference proteome</keyword>